<evidence type="ECO:0000256" key="4">
    <source>
        <dbReference type="ARBA" id="ARBA00022679"/>
    </source>
</evidence>
<reference evidence="13" key="1">
    <citation type="submission" date="2021-09" db="EMBL/GenBank/DDBJ databases">
        <title>Fulvivirga sp. isolated from coastal sediment.</title>
        <authorList>
            <person name="Yu H."/>
        </authorList>
    </citation>
    <scope>NUCLEOTIDE SEQUENCE</scope>
    <source>
        <strain evidence="13">1062</strain>
    </source>
</reference>
<evidence type="ECO:0000256" key="2">
    <source>
        <dbReference type="ARBA" id="ARBA00004370"/>
    </source>
</evidence>
<feature type="transmembrane region" description="Helical" evidence="9">
    <location>
        <begin position="35"/>
        <end position="55"/>
    </location>
</feature>
<proteinExistence type="predicted"/>
<evidence type="ECO:0000256" key="8">
    <source>
        <dbReference type="ARBA" id="ARBA00023012"/>
    </source>
</evidence>
<keyword evidence="5" id="KW-0547">Nucleotide-binding</keyword>
<evidence type="ECO:0000256" key="1">
    <source>
        <dbReference type="ARBA" id="ARBA00000085"/>
    </source>
</evidence>
<evidence type="ECO:0000259" key="10">
    <source>
        <dbReference type="PROSITE" id="PS50109"/>
    </source>
</evidence>
<keyword evidence="7" id="KW-0067">ATP-binding</keyword>
<evidence type="ECO:0000259" key="11">
    <source>
        <dbReference type="PROSITE" id="PS50112"/>
    </source>
</evidence>
<dbReference type="SUPFAM" id="SSF55874">
    <property type="entry name" value="ATPase domain of HSP90 chaperone/DNA topoisomerase II/histidine kinase"/>
    <property type="match status" value="1"/>
</dbReference>
<dbReference type="PRINTS" id="PR00344">
    <property type="entry name" value="BCTRLSENSOR"/>
</dbReference>
<dbReference type="InterPro" id="IPR036890">
    <property type="entry name" value="HATPase_C_sf"/>
</dbReference>
<evidence type="ECO:0000256" key="5">
    <source>
        <dbReference type="ARBA" id="ARBA00022741"/>
    </source>
</evidence>
<dbReference type="GO" id="GO:0000156">
    <property type="term" value="F:phosphorelay response regulator activity"/>
    <property type="evidence" value="ECO:0007669"/>
    <property type="project" value="TreeGrafter"/>
</dbReference>
<keyword evidence="9" id="KW-0812">Transmembrane</keyword>
<dbReference type="InterPro" id="IPR005467">
    <property type="entry name" value="His_kinase_dom"/>
</dbReference>
<organism evidence="13 15">
    <name type="scientific">Fulvivirga sedimenti</name>
    <dbReference type="NCBI Taxonomy" id="2879465"/>
    <lineage>
        <taxon>Bacteria</taxon>
        <taxon>Pseudomonadati</taxon>
        <taxon>Bacteroidota</taxon>
        <taxon>Cytophagia</taxon>
        <taxon>Cytophagales</taxon>
        <taxon>Fulvivirgaceae</taxon>
        <taxon>Fulvivirga</taxon>
    </lineage>
</organism>
<gene>
    <name evidence="12" type="ORF">LDX50_09920</name>
    <name evidence="13" type="ORF">LDX50_15890</name>
    <name evidence="14" type="ORF">LDX50_21610</name>
</gene>
<name>A0A9X1HQZ8_9BACT</name>
<dbReference type="PANTHER" id="PTHR42878:SF7">
    <property type="entry name" value="SENSOR HISTIDINE KINASE GLRK"/>
    <property type="match status" value="1"/>
</dbReference>
<sequence length="447" mass="50385">MGFKGFRIRVIIRVILIAATLAVMTYTLIGLNAWFAFVVLSFILAAQLADLFHFVETTNRKLTRFLESIRYSDFVSTFTTDSRLGDSFKDLNIAFNEVLEAFRLARSEKETNLHFLNTIVEHVSTGLLGFDNNGNIELINASTKRLIGIYAIHNIEDLLEKHPKFYKTIFDLPTGKSTIYRNQEEEQISVSATEIILRGKKVKLISLQNIQTQLQKKEIEAWQNLTRVLRHEIMNSITPIASLTTTLRTILAEDLRAQGSEYVLDEETKDDLTDGLGTIEGRSKGLISFIDAYRDYTSIPLPDPEPIVVKDLLHRIETLLKSSLDSHNINLKLYLVPENLVINADDKLIEQVLINLVKNAIEASPDDSAIHLYAGKSDDGNARIVVEDHGQGIIREALDKIFIPFYTTKKTGSGIGLSLSRQIMQLHNGSLTADSEPGKFTRFTLKF</sequence>
<dbReference type="AlphaFoldDB" id="A0A9X1HQZ8"/>
<keyword evidence="6 13" id="KW-0418">Kinase</keyword>
<dbReference type="GO" id="GO:0004673">
    <property type="term" value="F:protein histidine kinase activity"/>
    <property type="evidence" value="ECO:0007669"/>
    <property type="project" value="UniProtKB-EC"/>
</dbReference>
<dbReference type="RefSeq" id="WP_225698293.1">
    <property type="nucleotide sequence ID" value="NZ_JAIXNE010000002.1"/>
</dbReference>
<feature type="domain" description="Histidine kinase" evidence="10">
    <location>
        <begin position="228"/>
        <end position="447"/>
    </location>
</feature>
<dbReference type="Gene3D" id="3.30.565.10">
    <property type="entry name" value="Histidine kinase-like ATPase, C-terminal domain"/>
    <property type="match status" value="1"/>
</dbReference>
<dbReference type="PANTHER" id="PTHR42878">
    <property type="entry name" value="TWO-COMPONENT HISTIDINE KINASE"/>
    <property type="match status" value="1"/>
</dbReference>
<dbReference type="PROSITE" id="PS50109">
    <property type="entry name" value="HIS_KIN"/>
    <property type="match status" value="1"/>
</dbReference>
<dbReference type="InterPro" id="IPR000014">
    <property type="entry name" value="PAS"/>
</dbReference>
<keyword evidence="15" id="KW-1185">Reference proteome</keyword>
<keyword evidence="4" id="KW-0808">Transferase</keyword>
<comment type="caution">
    <text evidence="13">The sequence shown here is derived from an EMBL/GenBank/DDBJ whole genome shotgun (WGS) entry which is preliminary data.</text>
</comment>
<keyword evidence="9" id="KW-0472">Membrane</keyword>
<feature type="domain" description="PAS" evidence="11">
    <location>
        <begin position="112"/>
        <end position="149"/>
    </location>
</feature>
<dbReference type="PROSITE" id="PS50112">
    <property type="entry name" value="PAS"/>
    <property type="match status" value="1"/>
</dbReference>
<dbReference type="Proteomes" id="UP001139409">
    <property type="component" value="Unassembled WGS sequence"/>
</dbReference>
<dbReference type="InterPro" id="IPR003594">
    <property type="entry name" value="HATPase_dom"/>
</dbReference>
<comment type="catalytic activity">
    <reaction evidence="1">
        <text>ATP + protein L-histidine = ADP + protein N-phospho-L-histidine.</text>
        <dbReference type="EC" id="2.7.13.3"/>
    </reaction>
</comment>
<evidence type="ECO:0000313" key="13">
    <source>
        <dbReference type="EMBL" id="MCA6076365.1"/>
    </source>
</evidence>
<evidence type="ECO:0000256" key="7">
    <source>
        <dbReference type="ARBA" id="ARBA00022840"/>
    </source>
</evidence>
<dbReference type="GO" id="GO:0007234">
    <property type="term" value="P:osmosensory signaling via phosphorelay pathway"/>
    <property type="evidence" value="ECO:0007669"/>
    <property type="project" value="TreeGrafter"/>
</dbReference>
<dbReference type="GO" id="GO:0030295">
    <property type="term" value="F:protein kinase activator activity"/>
    <property type="evidence" value="ECO:0007669"/>
    <property type="project" value="TreeGrafter"/>
</dbReference>
<protein>
    <recommendedName>
        <fullName evidence="3">histidine kinase</fullName>
        <ecNumber evidence="3">2.7.13.3</ecNumber>
    </recommendedName>
</protein>
<evidence type="ECO:0000313" key="15">
    <source>
        <dbReference type="Proteomes" id="UP001139409"/>
    </source>
</evidence>
<keyword evidence="8" id="KW-0902">Two-component regulatory system</keyword>
<evidence type="ECO:0000313" key="12">
    <source>
        <dbReference type="EMBL" id="MCA6075188.1"/>
    </source>
</evidence>
<feature type="transmembrane region" description="Helical" evidence="9">
    <location>
        <begin position="12"/>
        <end position="29"/>
    </location>
</feature>
<comment type="subcellular location">
    <subcellularLocation>
        <location evidence="2">Membrane</location>
    </subcellularLocation>
</comment>
<dbReference type="Pfam" id="PF02518">
    <property type="entry name" value="HATPase_c"/>
    <property type="match status" value="1"/>
</dbReference>
<evidence type="ECO:0000313" key="14">
    <source>
        <dbReference type="EMBL" id="MCA6077493.1"/>
    </source>
</evidence>
<accession>A0A9X1HQZ8</accession>
<dbReference type="EMBL" id="JAIXNE010000002">
    <property type="protein sequence ID" value="MCA6075188.1"/>
    <property type="molecule type" value="Genomic_DNA"/>
</dbReference>
<dbReference type="GO" id="GO:0005524">
    <property type="term" value="F:ATP binding"/>
    <property type="evidence" value="ECO:0007669"/>
    <property type="project" value="UniProtKB-KW"/>
</dbReference>
<dbReference type="EMBL" id="JAIXNE010000003">
    <property type="protein sequence ID" value="MCA6076365.1"/>
    <property type="molecule type" value="Genomic_DNA"/>
</dbReference>
<dbReference type="InterPro" id="IPR004358">
    <property type="entry name" value="Sig_transdc_His_kin-like_C"/>
</dbReference>
<dbReference type="EC" id="2.7.13.3" evidence="3"/>
<evidence type="ECO:0000256" key="6">
    <source>
        <dbReference type="ARBA" id="ARBA00022777"/>
    </source>
</evidence>
<dbReference type="SMART" id="SM00387">
    <property type="entry name" value="HATPase_c"/>
    <property type="match status" value="1"/>
</dbReference>
<keyword evidence="9" id="KW-1133">Transmembrane helix</keyword>
<evidence type="ECO:0000256" key="9">
    <source>
        <dbReference type="SAM" id="Phobius"/>
    </source>
</evidence>
<dbReference type="EMBL" id="JAIXNE010000004">
    <property type="protein sequence ID" value="MCA6077493.1"/>
    <property type="molecule type" value="Genomic_DNA"/>
</dbReference>
<dbReference type="InterPro" id="IPR050351">
    <property type="entry name" value="BphY/WalK/GraS-like"/>
</dbReference>
<evidence type="ECO:0000256" key="3">
    <source>
        <dbReference type="ARBA" id="ARBA00012438"/>
    </source>
</evidence>
<dbReference type="GO" id="GO:0016020">
    <property type="term" value="C:membrane"/>
    <property type="evidence" value="ECO:0007669"/>
    <property type="project" value="UniProtKB-SubCell"/>
</dbReference>